<dbReference type="InterPro" id="IPR006076">
    <property type="entry name" value="FAD-dep_OxRdtase"/>
</dbReference>
<evidence type="ECO:0000259" key="1">
    <source>
        <dbReference type="Pfam" id="PF01266"/>
    </source>
</evidence>
<accession>A0A383DX01</accession>
<feature type="domain" description="FAD dependent oxidoreductase" evidence="1">
    <location>
        <begin position="42"/>
        <end position="94"/>
    </location>
</feature>
<dbReference type="Gene3D" id="3.50.50.60">
    <property type="entry name" value="FAD/NAD(P)-binding domain"/>
    <property type="match status" value="1"/>
</dbReference>
<gene>
    <name evidence="2" type="ORF">METZ01_LOCUS501584</name>
</gene>
<dbReference type="SUPFAM" id="SSF51905">
    <property type="entry name" value="FAD/NAD(P)-binding domain"/>
    <property type="match status" value="1"/>
</dbReference>
<dbReference type="AlphaFoldDB" id="A0A383DX01"/>
<dbReference type="InterPro" id="IPR036188">
    <property type="entry name" value="FAD/NAD-bd_sf"/>
</dbReference>
<proteinExistence type="predicted"/>
<feature type="non-terminal residue" evidence="2">
    <location>
        <position position="114"/>
    </location>
</feature>
<sequence>MTYDPLISRGVSSMLPAANSYWHATHKPLTLPPLNKKVNTEYLVIGGGYTGLSAAITLAQAKQEVTLLDANSPGFGCAGRNGGFILSGSGRLSLSAIEDKWGRDIAKAMQEEFD</sequence>
<dbReference type="Pfam" id="PF01266">
    <property type="entry name" value="DAO"/>
    <property type="match status" value="1"/>
</dbReference>
<protein>
    <recommendedName>
        <fullName evidence="1">FAD dependent oxidoreductase domain-containing protein</fullName>
    </recommendedName>
</protein>
<name>A0A383DX01_9ZZZZ</name>
<dbReference type="EMBL" id="UINC01220703">
    <property type="protein sequence ID" value="SVE48730.1"/>
    <property type="molecule type" value="Genomic_DNA"/>
</dbReference>
<organism evidence="2">
    <name type="scientific">marine metagenome</name>
    <dbReference type="NCBI Taxonomy" id="408172"/>
    <lineage>
        <taxon>unclassified sequences</taxon>
        <taxon>metagenomes</taxon>
        <taxon>ecological metagenomes</taxon>
    </lineage>
</organism>
<evidence type="ECO:0000313" key="2">
    <source>
        <dbReference type="EMBL" id="SVE48730.1"/>
    </source>
</evidence>
<reference evidence="2" key="1">
    <citation type="submission" date="2018-05" db="EMBL/GenBank/DDBJ databases">
        <authorList>
            <person name="Lanie J.A."/>
            <person name="Ng W.-L."/>
            <person name="Kazmierczak K.M."/>
            <person name="Andrzejewski T.M."/>
            <person name="Davidsen T.M."/>
            <person name="Wayne K.J."/>
            <person name="Tettelin H."/>
            <person name="Glass J.I."/>
            <person name="Rusch D."/>
            <person name="Podicherti R."/>
            <person name="Tsui H.-C.T."/>
            <person name="Winkler M.E."/>
        </authorList>
    </citation>
    <scope>NUCLEOTIDE SEQUENCE</scope>
</reference>